<comment type="caution">
    <text evidence="1">The sequence shown here is derived from an EMBL/GenBank/DDBJ whole genome shotgun (WGS) entry which is preliminary data.</text>
</comment>
<dbReference type="Gene3D" id="3.30.1460.10">
    <property type="match status" value="1"/>
</dbReference>
<evidence type="ECO:0000313" key="1">
    <source>
        <dbReference type="EMBL" id="MFC4666149.1"/>
    </source>
</evidence>
<dbReference type="EMBL" id="JBHSGO010000178">
    <property type="protein sequence ID" value="MFC4666149.1"/>
    <property type="molecule type" value="Genomic_DNA"/>
</dbReference>
<proteinExistence type="predicted"/>
<gene>
    <name evidence="1" type="ORF">ACFO3G_06010</name>
</gene>
<reference evidence="2" key="1">
    <citation type="journal article" date="2019" name="Int. J. Syst. Evol. Microbiol.">
        <title>The Global Catalogue of Microorganisms (GCM) 10K type strain sequencing project: providing services to taxonomists for standard genome sequencing and annotation.</title>
        <authorList>
            <consortium name="The Broad Institute Genomics Platform"/>
            <consortium name="The Broad Institute Genome Sequencing Center for Infectious Disease"/>
            <person name="Wu L."/>
            <person name="Ma J."/>
        </authorList>
    </citation>
    <scope>NUCLEOTIDE SEQUENCE [LARGE SCALE GENOMIC DNA]</scope>
    <source>
        <strain evidence="2">CGMCC 4.7357</strain>
    </source>
</reference>
<dbReference type="Proteomes" id="UP001596020">
    <property type="component" value="Unassembled WGS sequence"/>
</dbReference>
<name>A0ABV9K813_9PORP</name>
<accession>A0ABV9K813</accession>
<sequence length="454" mass="52287">MKQAFPFIPTVRASMASMLRHDLVSIFTEQYENGDKLEAFHTLLDFFNEDIRKKYGNEEGTEFCIPHGSVFLHIKIADDMFYLWVDFLHLPHNGRVAFLRELMNVNIEDLNLARIKKEGDLLKIEYHCSFAQTHPSKLFRLIGNICTFADTHDDEYCSKFGAKPCVSPKVTPYSKADMNRIVEGIKCIGEITITEVKLNADNRSYGIAWNVLASSLYQIYYFLQPQGKLQFDYIEELERFDDDDDDRPIEEVVNGGLLFLKRLMSMTEDELSKHLYHVEKIVSLNTGSSLSSVQERMNSIYEEVTAAVQVEDYKRCYIRIRYSFYESLYYFDMQDDIYSIIVEALEKSSSKTFKEASTILYAAMKRIISGKLSDVDVPNDHTSLHTGSKGHLQANNSKGGECKEAELIKLKELVVKSIDDRNLVDYISVSKQIELALLDIFLERKENKNGQETL</sequence>
<evidence type="ECO:0000313" key="2">
    <source>
        <dbReference type="Proteomes" id="UP001596020"/>
    </source>
</evidence>
<dbReference type="RefSeq" id="WP_380078936.1">
    <property type="nucleotide sequence ID" value="NZ_JBHSGO010000178.1"/>
</dbReference>
<dbReference type="SUPFAM" id="SSF69635">
    <property type="entry name" value="Type III secretory system chaperone-like"/>
    <property type="match status" value="1"/>
</dbReference>
<organism evidence="1 2">
    <name type="scientific">Falsiporphyromonas endometrii</name>
    <dbReference type="NCBI Taxonomy" id="1387297"/>
    <lineage>
        <taxon>Bacteria</taxon>
        <taxon>Pseudomonadati</taxon>
        <taxon>Bacteroidota</taxon>
        <taxon>Bacteroidia</taxon>
        <taxon>Bacteroidales</taxon>
        <taxon>Porphyromonadaceae</taxon>
        <taxon>Falsiporphyromonas</taxon>
    </lineage>
</organism>
<keyword evidence="2" id="KW-1185">Reference proteome</keyword>
<protein>
    <submittedName>
        <fullName evidence="1">Uncharacterized protein</fullName>
    </submittedName>
</protein>